<dbReference type="Proteomes" id="UP000552038">
    <property type="component" value="Unassembled WGS sequence"/>
</dbReference>
<gene>
    <name evidence="2" type="ORF">HMI46_25690</name>
</gene>
<proteinExistence type="predicted"/>
<feature type="compositionally biased region" description="Basic and acidic residues" evidence="1">
    <location>
        <begin position="40"/>
        <end position="73"/>
    </location>
</feature>
<comment type="caution">
    <text evidence="2">The sequence shown here is derived from an EMBL/GenBank/DDBJ whole genome shotgun (WGS) entry which is preliminary data.</text>
</comment>
<dbReference type="EMBL" id="JABFOR010000062">
    <property type="protein sequence ID" value="NOJ73910.1"/>
    <property type="molecule type" value="Genomic_DNA"/>
</dbReference>
<organism evidence="2 3">
    <name type="scientific">Paenibacillus alvei</name>
    <name type="common">Bacillus alvei</name>
    <dbReference type="NCBI Taxonomy" id="44250"/>
    <lineage>
        <taxon>Bacteria</taxon>
        <taxon>Bacillati</taxon>
        <taxon>Bacillota</taxon>
        <taxon>Bacilli</taxon>
        <taxon>Bacillales</taxon>
        <taxon>Paenibacillaceae</taxon>
        <taxon>Paenibacillus</taxon>
    </lineage>
</organism>
<feature type="region of interest" description="Disordered" evidence="1">
    <location>
        <begin position="35"/>
        <end position="90"/>
    </location>
</feature>
<name>A0AAP7A452_PAEAL</name>
<protein>
    <submittedName>
        <fullName evidence="2">Uncharacterized protein</fullName>
    </submittedName>
</protein>
<evidence type="ECO:0000313" key="3">
    <source>
        <dbReference type="Proteomes" id="UP000552038"/>
    </source>
</evidence>
<reference evidence="2 3" key="1">
    <citation type="submission" date="2020-05" db="EMBL/GenBank/DDBJ databases">
        <title>Whole genome sequencing and identification of novel metabolites from Paenibacillus alvei strain JR949.</title>
        <authorList>
            <person name="Rajendhran J."/>
            <person name="Sree Pranav P."/>
            <person name="Mahalakshmi B."/>
            <person name="Karthikeyan R."/>
        </authorList>
    </citation>
    <scope>NUCLEOTIDE SEQUENCE [LARGE SCALE GENOMIC DNA]</scope>
    <source>
        <strain evidence="2 3">JR949</strain>
    </source>
</reference>
<evidence type="ECO:0000256" key="1">
    <source>
        <dbReference type="SAM" id="MobiDB-lite"/>
    </source>
</evidence>
<dbReference type="AlphaFoldDB" id="A0AAP7A452"/>
<evidence type="ECO:0000313" key="2">
    <source>
        <dbReference type="EMBL" id="NOJ73910.1"/>
    </source>
</evidence>
<sequence>MPVMIQITGENAGQAIEEFAALSTAFTGAVNTVTAAAPVQEEKPKRQRTTKTEPKPEATKETESVEKTKDKSTSEVTGEGTGEVIPTFEDLRAVGKEKGATPDGKAAIRALLDEFESKSLSEVPEEKRAAFLERLKAL</sequence>
<accession>A0AAP7A452</accession>
<dbReference type="RefSeq" id="WP_171419724.1">
    <property type="nucleotide sequence ID" value="NZ_JABFOR010000062.1"/>
</dbReference>